<feature type="transmembrane region" description="Helical" evidence="11">
    <location>
        <begin position="207"/>
        <end position="227"/>
    </location>
</feature>
<keyword evidence="2" id="KW-1003">Cell membrane</keyword>
<dbReference type="InterPro" id="IPR003599">
    <property type="entry name" value="Ig_sub"/>
</dbReference>
<dbReference type="SMART" id="SM00406">
    <property type="entry name" value="IGv"/>
    <property type="match status" value="2"/>
</dbReference>
<evidence type="ECO:0000313" key="15">
    <source>
        <dbReference type="Proteomes" id="UP000606274"/>
    </source>
</evidence>
<dbReference type="GO" id="GO:0007166">
    <property type="term" value="P:cell surface receptor signaling pathway"/>
    <property type="evidence" value="ECO:0007669"/>
    <property type="project" value="TreeGrafter"/>
</dbReference>
<evidence type="ECO:0000256" key="3">
    <source>
        <dbReference type="ARBA" id="ARBA00022692"/>
    </source>
</evidence>
<comment type="subcellular location">
    <subcellularLocation>
        <location evidence="1">Cell membrane</location>
        <topology evidence="1">Single-pass type I membrane protein</topology>
    </subcellularLocation>
</comment>
<dbReference type="GO" id="GO:0042130">
    <property type="term" value="P:negative regulation of T cell proliferation"/>
    <property type="evidence" value="ECO:0007669"/>
    <property type="project" value="TreeGrafter"/>
</dbReference>
<evidence type="ECO:0000256" key="6">
    <source>
        <dbReference type="ARBA" id="ARBA00023136"/>
    </source>
</evidence>
<dbReference type="InterPro" id="IPR013783">
    <property type="entry name" value="Ig-like_fold"/>
</dbReference>
<dbReference type="PANTHER" id="PTHR25466">
    <property type="entry name" value="T-LYMPHOCYTE ACTIVATION ANTIGEN"/>
    <property type="match status" value="1"/>
</dbReference>
<reference evidence="14" key="1">
    <citation type="submission" date="2020-08" db="EMBL/GenBank/DDBJ databases">
        <title>Chromosome-level assembly of Southern catfish (Silurus meridionalis) provides insights into visual adaptation to the nocturnal and benthic lifestyles.</title>
        <authorList>
            <person name="Zhang Y."/>
            <person name="Wang D."/>
            <person name="Peng Z."/>
        </authorList>
    </citation>
    <scope>NUCLEOTIDE SEQUENCE</scope>
    <source>
        <strain evidence="14">SWU-2019-XX</strain>
        <tissue evidence="14">Muscle</tissue>
    </source>
</reference>
<evidence type="ECO:0000259" key="13">
    <source>
        <dbReference type="PROSITE" id="PS50835"/>
    </source>
</evidence>
<dbReference type="AlphaFoldDB" id="A0A8T0AQN3"/>
<dbReference type="Proteomes" id="UP000606274">
    <property type="component" value="Unassembled WGS sequence"/>
</dbReference>
<dbReference type="InterPro" id="IPR051713">
    <property type="entry name" value="T-cell_Activation_Regulation"/>
</dbReference>
<keyword evidence="8" id="KW-0675">Receptor</keyword>
<comment type="caution">
    <text evidence="14">The sequence shown here is derived from an EMBL/GenBank/DDBJ whole genome shotgun (WGS) entry which is preliminary data.</text>
</comment>
<dbReference type="PROSITE" id="PS50835">
    <property type="entry name" value="IG_LIKE"/>
    <property type="match status" value="2"/>
</dbReference>
<evidence type="ECO:0000256" key="9">
    <source>
        <dbReference type="ARBA" id="ARBA00023180"/>
    </source>
</evidence>
<dbReference type="GO" id="GO:0031295">
    <property type="term" value="P:T cell costimulation"/>
    <property type="evidence" value="ECO:0007669"/>
    <property type="project" value="TreeGrafter"/>
</dbReference>
<evidence type="ECO:0000256" key="1">
    <source>
        <dbReference type="ARBA" id="ARBA00004251"/>
    </source>
</evidence>
<dbReference type="InterPro" id="IPR036179">
    <property type="entry name" value="Ig-like_dom_sf"/>
</dbReference>
<dbReference type="InterPro" id="IPR003598">
    <property type="entry name" value="Ig_sub2"/>
</dbReference>
<keyword evidence="4 12" id="KW-0732">Signal</keyword>
<sequence length="252" mass="28662">MLQSVYLLFMVLHVAEACILANHGHSFEIKANISDAVLLPCYCTDVITTQSFRWKKLNEHKNMWDDINGKRVQLLNGVSSGNFSLLVSNLTVGDEGLYRCEVTAENYTYIYLTVQGGSILLPCHSTDLHTKPKQFKWRKYSMMKVWSDMSTDGHRFQVANEQSPGNLSLLISGLIKEDEGVYRCDLGKHRYTDVKLVVKVSPESLPFIPFAMITVIFLHIIVAWVYCTTRKKGTSRVHYYTADGDGRVNIEQ</sequence>
<name>A0A8T0AQN3_SILME</name>
<dbReference type="GO" id="GO:0006955">
    <property type="term" value="P:immune response"/>
    <property type="evidence" value="ECO:0007669"/>
    <property type="project" value="TreeGrafter"/>
</dbReference>
<accession>A0A8T0AQN3</accession>
<feature type="domain" description="Ig-like" evidence="13">
    <location>
        <begin position="34"/>
        <end position="113"/>
    </location>
</feature>
<keyword evidence="5 11" id="KW-1133">Transmembrane helix</keyword>
<proteinExistence type="predicted"/>
<evidence type="ECO:0000256" key="10">
    <source>
        <dbReference type="ARBA" id="ARBA00023319"/>
    </source>
</evidence>
<dbReference type="GO" id="GO:0071222">
    <property type="term" value="P:cellular response to lipopolysaccharide"/>
    <property type="evidence" value="ECO:0007669"/>
    <property type="project" value="TreeGrafter"/>
</dbReference>
<evidence type="ECO:0000313" key="14">
    <source>
        <dbReference type="EMBL" id="KAF7694460.1"/>
    </source>
</evidence>
<feature type="chain" id="PRO_5035805739" description="Ig-like domain-containing protein" evidence="12">
    <location>
        <begin position="18"/>
        <end position="252"/>
    </location>
</feature>
<keyword evidence="6 11" id="KW-0472">Membrane</keyword>
<keyword evidence="9" id="KW-0325">Glycoprotein</keyword>
<dbReference type="InterPro" id="IPR007110">
    <property type="entry name" value="Ig-like_dom"/>
</dbReference>
<evidence type="ECO:0000256" key="8">
    <source>
        <dbReference type="ARBA" id="ARBA00023170"/>
    </source>
</evidence>
<keyword evidence="7" id="KW-1015">Disulfide bond</keyword>
<evidence type="ECO:0000256" key="7">
    <source>
        <dbReference type="ARBA" id="ARBA00023157"/>
    </source>
</evidence>
<keyword evidence="10" id="KW-0393">Immunoglobulin domain</keyword>
<evidence type="ECO:0000256" key="2">
    <source>
        <dbReference type="ARBA" id="ARBA00022475"/>
    </source>
</evidence>
<dbReference type="EMBL" id="JABFDY010000018">
    <property type="protein sequence ID" value="KAF7694460.1"/>
    <property type="molecule type" value="Genomic_DNA"/>
</dbReference>
<gene>
    <name evidence="14" type="ORF">HF521_008213</name>
</gene>
<dbReference type="SUPFAM" id="SSF48726">
    <property type="entry name" value="Immunoglobulin"/>
    <property type="match status" value="2"/>
</dbReference>
<dbReference type="SMART" id="SM00408">
    <property type="entry name" value="IGc2"/>
    <property type="match status" value="2"/>
</dbReference>
<evidence type="ECO:0000256" key="4">
    <source>
        <dbReference type="ARBA" id="ARBA00022729"/>
    </source>
</evidence>
<feature type="domain" description="Ig-like" evidence="13">
    <location>
        <begin position="115"/>
        <end position="201"/>
    </location>
</feature>
<keyword evidence="15" id="KW-1185">Reference proteome</keyword>
<protein>
    <recommendedName>
        <fullName evidence="13">Ig-like domain-containing protein</fullName>
    </recommendedName>
</protein>
<dbReference type="GO" id="GO:0009897">
    <property type="term" value="C:external side of plasma membrane"/>
    <property type="evidence" value="ECO:0007669"/>
    <property type="project" value="TreeGrafter"/>
</dbReference>
<dbReference type="SMART" id="SM00409">
    <property type="entry name" value="IG"/>
    <property type="match status" value="2"/>
</dbReference>
<organism evidence="14 15">
    <name type="scientific">Silurus meridionalis</name>
    <name type="common">Southern catfish</name>
    <name type="synonym">Silurus soldatovi meridionalis</name>
    <dbReference type="NCBI Taxonomy" id="175797"/>
    <lineage>
        <taxon>Eukaryota</taxon>
        <taxon>Metazoa</taxon>
        <taxon>Chordata</taxon>
        <taxon>Craniata</taxon>
        <taxon>Vertebrata</taxon>
        <taxon>Euteleostomi</taxon>
        <taxon>Actinopterygii</taxon>
        <taxon>Neopterygii</taxon>
        <taxon>Teleostei</taxon>
        <taxon>Ostariophysi</taxon>
        <taxon>Siluriformes</taxon>
        <taxon>Siluridae</taxon>
        <taxon>Silurus</taxon>
    </lineage>
</organism>
<keyword evidence="3 11" id="KW-0812">Transmembrane</keyword>
<feature type="signal peptide" evidence="12">
    <location>
        <begin position="1"/>
        <end position="17"/>
    </location>
</feature>
<dbReference type="Pfam" id="PF07686">
    <property type="entry name" value="V-set"/>
    <property type="match status" value="2"/>
</dbReference>
<evidence type="ECO:0000256" key="5">
    <source>
        <dbReference type="ARBA" id="ARBA00022989"/>
    </source>
</evidence>
<dbReference type="PANTHER" id="PTHR25466:SF14">
    <property type="entry name" value="BUTYROPHILIN SUBFAMILY 2 MEMBER A2-LIKE-RELATED"/>
    <property type="match status" value="1"/>
</dbReference>
<evidence type="ECO:0000256" key="12">
    <source>
        <dbReference type="SAM" id="SignalP"/>
    </source>
</evidence>
<evidence type="ECO:0000256" key="11">
    <source>
        <dbReference type="SAM" id="Phobius"/>
    </source>
</evidence>
<dbReference type="Gene3D" id="2.60.40.10">
    <property type="entry name" value="Immunoglobulins"/>
    <property type="match status" value="2"/>
</dbReference>
<dbReference type="GO" id="GO:0042102">
    <property type="term" value="P:positive regulation of T cell proliferation"/>
    <property type="evidence" value="ECO:0007669"/>
    <property type="project" value="TreeGrafter"/>
</dbReference>
<dbReference type="InterPro" id="IPR013106">
    <property type="entry name" value="Ig_V-set"/>
</dbReference>